<dbReference type="InterPro" id="IPR003673">
    <property type="entry name" value="CoA-Trfase_fam_III"/>
</dbReference>
<accession>A0ABY3U575</accession>
<dbReference type="InterPro" id="IPR023606">
    <property type="entry name" value="CoA-Trfase_III_dom_1_sf"/>
</dbReference>
<evidence type="ECO:0000256" key="1">
    <source>
        <dbReference type="ARBA" id="ARBA00022679"/>
    </source>
</evidence>
<proteinExistence type="predicted"/>
<gene>
    <name evidence="2" type="ORF">MIU77_02560</name>
</gene>
<dbReference type="PANTHER" id="PTHR48207:SF3">
    <property type="entry name" value="SUCCINATE--HYDROXYMETHYLGLUTARATE COA-TRANSFERASE"/>
    <property type="match status" value="1"/>
</dbReference>
<keyword evidence="1 2" id="KW-0808">Transferase</keyword>
<dbReference type="InterPro" id="IPR050483">
    <property type="entry name" value="CoA-transferase_III_domain"/>
</dbReference>
<dbReference type="RefSeq" id="WP_240171513.1">
    <property type="nucleotide sequence ID" value="NZ_CP092365.1"/>
</dbReference>
<evidence type="ECO:0000313" key="2">
    <source>
        <dbReference type="EMBL" id="ULN53261.1"/>
    </source>
</evidence>
<reference evidence="2" key="1">
    <citation type="submission" date="2022-08" db="EMBL/GenBank/DDBJ databases">
        <title>Complete genome sequence of 14 non-tuberculosis mycobacteria type-strains.</title>
        <authorList>
            <person name="Igarashi Y."/>
            <person name="Osugi A."/>
            <person name="Mitarai S."/>
        </authorList>
    </citation>
    <scope>NUCLEOTIDE SEQUENCE</scope>
    <source>
        <strain evidence="2">DSM 45575</strain>
    </source>
</reference>
<dbReference type="GO" id="GO:0016740">
    <property type="term" value="F:transferase activity"/>
    <property type="evidence" value="ECO:0007669"/>
    <property type="project" value="UniProtKB-KW"/>
</dbReference>
<dbReference type="Proteomes" id="UP001055200">
    <property type="component" value="Chromosome"/>
</dbReference>
<keyword evidence="3" id="KW-1185">Reference proteome</keyword>
<evidence type="ECO:0000313" key="3">
    <source>
        <dbReference type="Proteomes" id="UP001055200"/>
    </source>
</evidence>
<dbReference type="SUPFAM" id="SSF89796">
    <property type="entry name" value="CoA-transferase family III (CaiB/BaiF)"/>
    <property type="match status" value="1"/>
</dbReference>
<name>A0ABY3U575_9MYCO</name>
<dbReference type="Pfam" id="PF02515">
    <property type="entry name" value="CoA_transf_3"/>
    <property type="match status" value="1"/>
</dbReference>
<dbReference type="Gene3D" id="3.40.50.10540">
    <property type="entry name" value="Crotonobetainyl-coa:carnitine coa-transferase, domain 1"/>
    <property type="match status" value="1"/>
</dbReference>
<sequence length="376" mass="38262">MPWGRGPLRIPAPVSTGAQGVADEIARRIGELGGNRVDVDAAEILTGRAALRNLSAPTQISAGGATRLLASPDGWWALTLSRADDVDAVPALLERDDVGADPWPSVVSASTTGSARAWVRRARLLGLPAAVLGESRPAEPTVGVGGAPAQRSLADLLVVDLSSMWAGPLCGALLAAAGATVVKVETPARPDGTRAGDPQFFAWMNAQKLSCCVALEDPILAGLLAVADVVVEGSRPGGLRRRGLGAEQVAARAGRVWVRISGYGAEHPDRVAFGDDAAVAGGLVGRRDGAPVFCGDAIADPLTGLHAARAVLHSLARGGGSVIDVAMAAVAATYAALPEAPVATAVPTPPPPRTVRPLGADNRRVEALITARRGAC</sequence>
<organism evidence="2 3">
    <name type="scientific">Mycolicibacillus parakoreensis</name>
    <dbReference type="NCBI Taxonomy" id="1069221"/>
    <lineage>
        <taxon>Bacteria</taxon>
        <taxon>Bacillati</taxon>
        <taxon>Actinomycetota</taxon>
        <taxon>Actinomycetes</taxon>
        <taxon>Mycobacteriales</taxon>
        <taxon>Mycobacteriaceae</taxon>
        <taxon>Mycolicibacillus</taxon>
    </lineage>
</organism>
<dbReference type="EMBL" id="CP092365">
    <property type="protein sequence ID" value="ULN53261.1"/>
    <property type="molecule type" value="Genomic_DNA"/>
</dbReference>
<dbReference type="PANTHER" id="PTHR48207">
    <property type="entry name" value="SUCCINATE--HYDROXYMETHYLGLUTARATE COA-TRANSFERASE"/>
    <property type="match status" value="1"/>
</dbReference>
<protein>
    <submittedName>
        <fullName evidence="2">CoA transferase</fullName>
    </submittedName>
</protein>